<evidence type="ECO:0000256" key="3">
    <source>
        <dbReference type="ARBA" id="ARBA00022723"/>
    </source>
</evidence>
<dbReference type="SUPFAM" id="SSF48264">
    <property type="entry name" value="Cytochrome P450"/>
    <property type="match status" value="1"/>
</dbReference>
<dbReference type="AlphaFoldDB" id="A0AAV9GGP5"/>
<keyword evidence="5 7" id="KW-0408">Iron</keyword>
<dbReference type="EMBL" id="MU865952">
    <property type="protein sequence ID" value="KAK4447087.1"/>
    <property type="molecule type" value="Genomic_DNA"/>
</dbReference>
<name>A0AAV9GGP5_9PEZI</name>
<dbReference type="Proteomes" id="UP001321760">
    <property type="component" value="Unassembled WGS sequence"/>
</dbReference>
<evidence type="ECO:0000313" key="9">
    <source>
        <dbReference type="Proteomes" id="UP001321760"/>
    </source>
</evidence>
<keyword evidence="7" id="KW-0349">Heme</keyword>
<keyword evidence="9" id="KW-1185">Reference proteome</keyword>
<dbReference type="PROSITE" id="PS00086">
    <property type="entry name" value="CYTOCHROME_P450"/>
    <property type="match status" value="1"/>
</dbReference>
<accession>A0AAV9GGP5</accession>
<evidence type="ECO:0000256" key="6">
    <source>
        <dbReference type="ARBA" id="ARBA00023033"/>
    </source>
</evidence>
<dbReference type="Gene3D" id="1.10.630.10">
    <property type="entry name" value="Cytochrome P450"/>
    <property type="match status" value="1"/>
</dbReference>
<dbReference type="InterPro" id="IPR047146">
    <property type="entry name" value="Cyt_P450_E_CYP52_fungi"/>
</dbReference>
<dbReference type="InterPro" id="IPR036396">
    <property type="entry name" value="Cyt_P450_sf"/>
</dbReference>
<dbReference type="PRINTS" id="PR01239">
    <property type="entry name" value="EP450IICYP52"/>
</dbReference>
<dbReference type="PRINTS" id="PR00385">
    <property type="entry name" value="P450"/>
</dbReference>
<evidence type="ECO:0000256" key="1">
    <source>
        <dbReference type="ARBA" id="ARBA00001971"/>
    </source>
</evidence>
<organism evidence="8 9">
    <name type="scientific">Podospora aff. communis PSN243</name>
    <dbReference type="NCBI Taxonomy" id="3040156"/>
    <lineage>
        <taxon>Eukaryota</taxon>
        <taxon>Fungi</taxon>
        <taxon>Dikarya</taxon>
        <taxon>Ascomycota</taxon>
        <taxon>Pezizomycotina</taxon>
        <taxon>Sordariomycetes</taxon>
        <taxon>Sordariomycetidae</taxon>
        <taxon>Sordariales</taxon>
        <taxon>Podosporaceae</taxon>
        <taxon>Podospora</taxon>
    </lineage>
</organism>
<dbReference type="PANTHER" id="PTHR24287">
    <property type="entry name" value="P450, PUTATIVE (EUROFUNG)-RELATED"/>
    <property type="match status" value="1"/>
</dbReference>
<proteinExistence type="inferred from homology"/>
<evidence type="ECO:0000256" key="2">
    <source>
        <dbReference type="ARBA" id="ARBA00010617"/>
    </source>
</evidence>
<reference evidence="8" key="1">
    <citation type="journal article" date="2023" name="Mol. Phylogenet. Evol.">
        <title>Genome-scale phylogeny and comparative genomics of the fungal order Sordariales.</title>
        <authorList>
            <person name="Hensen N."/>
            <person name="Bonometti L."/>
            <person name="Westerberg I."/>
            <person name="Brannstrom I.O."/>
            <person name="Guillou S."/>
            <person name="Cros-Aarteil S."/>
            <person name="Calhoun S."/>
            <person name="Haridas S."/>
            <person name="Kuo A."/>
            <person name="Mondo S."/>
            <person name="Pangilinan J."/>
            <person name="Riley R."/>
            <person name="LaButti K."/>
            <person name="Andreopoulos B."/>
            <person name="Lipzen A."/>
            <person name="Chen C."/>
            <person name="Yan M."/>
            <person name="Daum C."/>
            <person name="Ng V."/>
            <person name="Clum A."/>
            <person name="Steindorff A."/>
            <person name="Ohm R.A."/>
            <person name="Martin F."/>
            <person name="Silar P."/>
            <person name="Natvig D.O."/>
            <person name="Lalanne C."/>
            <person name="Gautier V."/>
            <person name="Ament-Velasquez S.L."/>
            <person name="Kruys A."/>
            <person name="Hutchinson M.I."/>
            <person name="Powell A.J."/>
            <person name="Barry K."/>
            <person name="Miller A.N."/>
            <person name="Grigoriev I.V."/>
            <person name="Debuchy R."/>
            <person name="Gladieux P."/>
            <person name="Hiltunen Thoren M."/>
            <person name="Johannesson H."/>
        </authorList>
    </citation>
    <scope>NUCLEOTIDE SEQUENCE</scope>
    <source>
        <strain evidence="8">PSN243</strain>
    </source>
</reference>
<comment type="cofactor">
    <cofactor evidence="1">
        <name>heme</name>
        <dbReference type="ChEBI" id="CHEBI:30413"/>
    </cofactor>
</comment>
<comment type="caution">
    <text evidence="8">The sequence shown here is derived from an EMBL/GenBank/DDBJ whole genome shotgun (WGS) entry which is preliminary data.</text>
</comment>
<gene>
    <name evidence="8" type="ORF">QBC34DRAFT_450445</name>
</gene>
<keyword evidence="6 7" id="KW-0503">Monooxygenase</keyword>
<dbReference type="CDD" id="cd11063">
    <property type="entry name" value="CYP52"/>
    <property type="match status" value="1"/>
</dbReference>
<dbReference type="GO" id="GO:0020037">
    <property type="term" value="F:heme binding"/>
    <property type="evidence" value="ECO:0007669"/>
    <property type="project" value="InterPro"/>
</dbReference>
<sequence length="476" mass="53007">MGPNQGMRTPNQSRESCFVCPTQPVIPKVPYRWPLALDLVFSQFKALFSGHALEALTDYITTAETVRLELWGVTGYITTDPENIKTILSTKFEDYDIGPRRDGPAWKHSRSLIKRQFSRIKTQPLSVFTPHADELVAALDEAASSGDVVDMQPLFFEFTLNTTTMLLFGEPHSSLPKEDRDALRDNFDYAALGVGIRVRLADLALLYNPAKFKAACKGVREWASFFANKTLKYTDEVGEEKAAEKYSFIIDLWKEMGDADLVRDQLLHVLIAGRDSTAALLSWTFFHLVRNPDILDKLRQEVCSVPSDVDITRDQIQKLPFLRCCFNESLRLYPQLALNLRFANKTTTLPRGGGPDGQSPVLIPKGSGVGWSSYHLHRRESLYGPDAKVYRPRRWESGALIKKVGLGAGFVDFNAGPRVCLGKDSALMEASYAAIRILQTFPNIRLPPGVPNEPVGAEAQSFTIVLSPLGGVDVLL</sequence>
<dbReference type="PANTHER" id="PTHR24287:SF18">
    <property type="entry name" value="CYTOCHROME P450 MONOOXYGENASE APDE-RELATED"/>
    <property type="match status" value="1"/>
</dbReference>
<dbReference type="GO" id="GO:0005506">
    <property type="term" value="F:iron ion binding"/>
    <property type="evidence" value="ECO:0007669"/>
    <property type="project" value="InterPro"/>
</dbReference>
<protein>
    <submittedName>
        <fullName evidence="8">Cytochrome P450</fullName>
    </submittedName>
</protein>
<evidence type="ECO:0000256" key="5">
    <source>
        <dbReference type="ARBA" id="ARBA00023004"/>
    </source>
</evidence>
<dbReference type="GO" id="GO:0016712">
    <property type="term" value="F:oxidoreductase activity, acting on paired donors, with incorporation or reduction of molecular oxygen, reduced flavin or flavoprotein as one donor, and incorporation of one atom of oxygen"/>
    <property type="evidence" value="ECO:0007669"/>
    <property type="project" value="InterPro"/>
</dbReference>
<comment type="similarity">
    <text evidence="2 7">Belongs to the cytochrome P450 family.</text>
</comment>
<evidence type="ECO:0000313" key="8">
    <source>
        <dbReference type="EMBL" id="KAK4447087.1"/>
    </source>
</evidence>
<dbReference type="InterPro" id="IPR017972">
    <property type="entry name" value="Cyt_P450_CS"/>
</dbReference>
<reference evidence="8" key="2">
    <citation type="submission" date="2023-05" db="EMBL/GenBank/DDBJ databases">
        <authorList>
            <consortium name="Lawrence Berkeley National Laboratory"/>
            <person name="Steindorff A."/>
            <person name="Hensen N."/>
            <person name="Bonometti L."/>
            <person name="Westerberg I."/>
            <person name="Brannstrom I.O."/>
            <person name="Guillou S."/>
            <person name="Cros-Aarteil S."/>
            <person name="Calhoun S."/>
            <person name="Haridas S."/>
            <person name="Kuo A."/>
            <person name="Mondo S."/>
            <person name="Pangilinan J."/>
            <person name="Riley R."/>
            <person name="Labutti K."/>
            <person name="Andreopoulos B."/>
            <person name="Lipzen A."/>
            <person name="Chen C."/>
            <person name="Yanf M."/>
            <person name="Daum C."/>
            <person name="Ng V."/>
            <person name="Clum A."/>
            <person name="Ohm R."/>
            <person name="Martin F."/>
            <person name="Silar P."/>
            <person name="Natvig D."/>
            <person name="Lalanne C."/>
            <person name="Gautier V."/>
            <person name="Ament-Velasquez S.L."/>
            <person name="Kruys A."/>
            <person name="Hutchinson M.I."/>
            <person name="Powell A.J."/>
            <person name="Barry K."/>
            <person name="Miller A.N."/>
            <person name="Grigoriev I.V."/>
            <person name="Debuchy R."/>
            <person name="Gladieux P."/>
            <person name="Thoren M.H."/>
            <person name="Johannesson H."/>
        </authorList>
    </citation>
    <scope>NUCLEOTIDE SEQUENCE</scope>
    <source>
        <strain evidence="8">PSN243</strain>
    </source>
</reference>
<dbReference type="Pfam" id="PF00067">
    <property type="entry name" value="p450"/>
    <property type="match status" value="1"/>
</dbReference>
<evidence type="ECO:0000256" key="7">
    <source>
        <dbReference type="RuleBase" id="RU000461"/>
    </source>
</evidence>
<dbReference type="InterPro" id="IPR001128">
    <property type="entry name" value="Cyt_P450"/>
</dbReference>
<keyword evidence="3 7" id="KW-0479">Metal-binding</keyword>
<keyword evidence="4 7" id="KW-0560">Oxidoreductase</keyword>
<dbReference type="InterPro" id="IPR002974">
    <property type="entry name" value="Cyt_P450_E_CYP52_ascomycetes"/>
</dbReference>
<evidence type="ECO:0000256" key="4">
    <source>
        <dbReference type="ARBA" id="ARBA00023002"/>
    </source>
</evidence>